<accession>A0A9K3E601</accession>
<gene>
    <name evidence="1" type="ORF">HanXRQr2_Chr15g0722391</name>
</gene>
<proteinExistence type="predicted"/>
<dbReference type="Gramene" id="mRNA:HanXRQr2_Chr15g0722391">
    <property type="protein sequence ID" value="CDS:HanXRQr2_Chr15g0722391.1"/>
    <property type="gene ID" value="HanXRQr2_Chr15g0722391"/>
</dbReference>
<organism evidence="1 2">
    <name type="scientific">Helianthus annuus</name>
    <name type="common">Common sunflower</name>
    <dbReference type="NCBI Taxonomy" id="4232"/>
    <lineage>
        <taxon>Eukaryota</taxon>
        <taxon>Viridiplantae</taxon>
        <taxon>Streptophyta</taxon>
        <taxon>Embryophyta</taxon>
        <taxon>Tracheophyta</taxon>
        <taxon>Spermatophyta</taxon>
        <taxon>Magnoliopsida</taxon>
        <taxon>eudicotyledons</taxon>
        <taxon>Gunneridae</taxon>
        <taxon>Pentapetalae</taxon>
        <taxon>asterids</taxon>
        <taxon>campanulids</taxon>
        <taxon>Asterales</taxon>
        <taxon>Asteraceae</taxon>
        <taxon>Asteroideae</taxon>
        <taxon>Heliantheae alliance</taxon>
        <taxon>Heliantheae</taxon>
        <taxon>Helianthus</taxon>
    </lineage>
</organism>
<name>A0A9K3E601_HELAN</name>
<dbReference type="Proteomes" id="UP000215914">
    <property type="component" value="Unassembled WGS sequence"/>
</dbReference>
<protein>
    <submittedName>
        <fullName evidence="1">Uncharacterized protein</fullName>
    </submittedName>
</protein>
<evidence type="ECO:0000313" key="1">
    <source>
        <dbReference type="EMBL" id="KAF5767027.1"/>
    </source>
</evidence>
<sequence>MLLHTPHETHVRTFSSIANFSPEPTPDKQTIQSTRDLTSFTVMLCWLSPMPTVSNHDLIGVIMESTKPAIMIIIINILVNRYCLLASICL</sequence>
<dbReference type="EMBL" id="MNCJ02000330">
    <property type="protein sequence ID" value="KAF5767027.1"/>
    <property type="molecule type" value="Genomic_DNA"/>
</dbReference>
<dbReference type="AlphaFoldDB" id="A0A9K3E601"/>
<reference evidence="1" key="2">
    <citation type="submission" date="2020-06" db="EMBL/GenBank/DDBJ databases">
        <title>Helianthus annuus Genome sequencing and assembly Release 2.</title>
        <authorList>
            <person name="Gouzy J."/>
            <person name="Langlade N."/>
            <person name="Munos S."/>
        </authorList>
    </citation>
    <scope>NUCLEOTIDE SEQUENCE</scope>
    <source>
        <tissue evidence="1">Leaves</tissue>
    </source>
</reference>
<evidence type="ECO:0000313" key="2">
    <source>
        <dbReference type="Proteomes" id="UP000215914"/>
    </source>
</evidence>
<comment type="caution">
    <text evidence="1">The sequence shown here is derived from an EMBL/GenBank/DDBJ whole genome shotgun (WGS) entry which is preliminary data.</text>
</comment>
<keyword evidence="2" id="KW-1185">Reference proteome</keyword>
<reference evidence="1" key="1">
    <citation type="journal article" date="2017" name="Nature">
        <title>The sunflower genome provides insights into oil metabolism, flowering and Asterid evolution.</title>
        <authorList>
            <person name="Badouin H."/>
            <person name="Gouzy J."/>
            <person name="Grassa C.J."/>
            <person name="Murat F."/>
            <person name="Staton S.E."/>
            <person name="Cottret L."/>
            <person name="Lelandais-Briere C."/>
            <person name="Owens G.L."/>
            <person name="Carrere S."/>
            <person name="Mayjonade B."/>
            <person name="Legrand L."/>
            <person name="Gill N."/>
            <person name="Kane N.C."/>
            <person name="Bowers J.E."/>
            <person name="Hubner S."/>
            <person name="Bellec A."/>
            <person name="Berard A."/>
            <person name="Berges H."/>
            <person name="Blanchet N."/>
            <person name="Boniface M.C."/>
            <person name="Brunel D."/>
            <person name="Catrice O."/>
            <person name="Chaidir N."/>
            <person name="Claudel C."/>
            <person name="Donnadieu C."/>
            <person name="Faraut T."/>
            <person name="Fievet G."/>
            <person name="Helmstetter N."/>
            <person name="King M."/>
            <person name="Knapp S.J."/>
            <person name="Lai Z."/>
            <person name="Le Paslier M.C."/>
            <person name="Lippi Y."/>
            <person name="Lorenzon L."/>
            <person name="Mandel J.R."/>
            <person name="Marage G."/>
            <person name="Marchand G."/>
            <person name="Marquand E."/>
            <person name="Bret-Mestries E."/>
            <person name="Morien E."/>
            <person name="Nambeesan S."/>
            <person name="Nguyen T."/>
            <person name="Pegot-Espagnet P."/>
            <person name="Pouilly N."/>
            <person name="Raftis F."/>
            <person name="Sallet E."/>
            <person name="Schiex T."/>
            <person name="Thomas J."/>
            <person name="Vandecasteele C."/>
            <person name="Vares D."/>
            <person name="Vear F."/>
            <person name="Vautrin S."/>
            <person name="Crespi M."/>
            <person name="Mangin B."/>
            <person name="Burke J.M."/>
            <person name="Salse J."/>
            <person name="Munos S."/>
            <person name="Vincourt P."/>
            <person name="Rieseberg L.H."/>
            <person name="Langlade N.B."/>
        </authorList>
    </citation>
    <scope>NUCLEOTIDE SEQUENCE</scope>
    <source>
        <tissue evidence="1">Leaves</tissue>
    </source>
</reference>